<sequence length="440" mass="48932">MKRGLCTEDHERYRDTVREFLARTVVPHLQDWDDRHLVDREALRAAARTGVYALAVPEQYGGAGETDYRYRLVVKEETARVHATSFAVTLGLQDDIVLHYLLNLCTEEQKRRWLPGFATGDLLGAIAMTEPGAGSDLQGTTTAVRNGENWILNGHKTFISSGTSADIAVVAARTDAAAGKRGLSLFVVERGMAGFTSGAPLRKLGLHGQDTAELHFDDVVVPQANLLGVEGHGLFHLFDNLVPERVGVIAETAARARVIFEETLRYTKERRAFGRAIADFQHTRLELAEMATELDVAETYVDRTILAYNAGELTAVDAAKGKWYLSELQKRVVDRCLQLHGGYGLHDGVPGRARLRRHPHPHHLRGDHRDHEGDHRPRSRRLTVERWPSVKRWRGGRGASAWPPRPRRSRGTGRCGSWSARSAPPRRASRGAGSTIRLPN</sequence>
<evidence type="ECO:0000259" key="9">
    <source>
        <dbReference type="Pfam" id="PF00441"/>
    </source>
</evidence>
<evidence type="ECO:0000313" key="12">
    <source>
        <dbReference type="EMBL" id="APA98084.1"/>
    </source>
</evidence>
<keyword evidence="3 7" id="KW-0285">Flavoprotein</keyword>
<feature type="domain" description="Acyl-CoA dehydrogenase/oxidase N-terminal" evidence="11">
    <location>
        <begin position="7"/>
        <end position="121"/>
    </location>
</feature>
<dbReference type="InterPro" id="IPR013786">
    <property type="entry name" value="AcylCoA_DH/ox_N"/>
</dbReference>
<dbReference type="PANTHER" id="PTHR43884">
    <property type="entry name" value="ACYL-COA DEHYDROGENASE"/>
    <property type="match status" value="1"/>
</dbReference>
<evidence type="ECO:0000256" key="4">
    <source>
        <dbReference type="ARBA" id="ARBA00022827"/>
    </source>
</evidence>
<dbReference type="PANTHER" id="PTHR43884:SF12">
    <property type="entry name" value="ISOVALERYL-COA DEHYDROGENASE, MITOCHONDRIAL-RELATED"/>
    <property type="match status" value="1"/>
</dbReference>
<name>A0ABC8AV99_9NOCA</name>
<keyword evidence="4 7" id="KW-0274">FAD</keyword>
<evidence type="ECO:0000256" key="8">
    <source>
        <dbReference type="SAM" id="MobiDB-lite"/>
    </source>
</evidence>
<protein>
    <submittedName>
        <fullName evidence="12">Medium-chain acyl-CoA dehydrogenase</fullName>
        <ecNumber evidence="12">1.3.8.7</ecNumber>
    </submittedName>
</protein>
<dbReference type="InterPro" id="IPR009075">
    <property type="entry name" value="AcylCo_DH/oxidase_C"/>
</dbReference>
<evidence type="ECO:0000313" key="13">
    <source>
        <dbReference type="Proteomes" id="UP000180166"/>
    </source>
</evidence>
<accession>A0ABC8AV99</accession>
<feature type="compositionally biased region" description="Low complexity" evidence="8">
    <location>
        <begin position="415"/>
        <end position="434"/>
    </location>
</feature>
<comment type="similarity">
    <text evidence="2 7">Belongs to the acyl-CoA dehydrogenase family.</text>
</comment>
<evidence type="ECO:0000256" key="5">
    <source>
        <dbReference type="ARBA" id="ARBA00023002"/>
    </source>
</evidence>
<dbReference type="InterPro" id="IPR006089">
    <property type="entry name" value="Acyl-CoA_DH_CS"/>
</dbReference>
<dbReference type="InterPro" id="IPR009100">
    <property type="entry name" value="AcylCoA_DH/oxidase_NM_dom_sf"/>
</dbReference>
<keyword evidence="5 7" id="KW-0560">Oxidoreductase</keyword>
<proteinExistence type="inferred from homology"/>
<dbReference type="Gene3D" id="1.10.540.10">
    <property type="entry name" value="Acyl-CoA dehydrogenase/oxidase, N-terminal domain"/>
    <property type="match status" value="1"/>
</dbReference>
<evidence type="ECO:0000256" key="6">
    <source>
        <dbReference type="ARBA" id="ARBA00052546"/>
    </source>
</evidence>
<dbReference type="InterPro" id="IPR006091">
    <property type="entry name" value="Acyl-CoA_Oxase/DH_mid-dom"/>
</dbReference>
<evidence type="ECO:0000256" key="2">
    <source>
        <dbReference type="ARBA" id="ARBA00009347"/>
    </source>
</evidence>
<gene>
    <name evidence="12" type="ORF">NS506_04036</name>
</gene>
<comment type="cofactor">
    <cofactor evidence="1 7">
        <name>FAD</name>
        <dbReference type="ChEBI" id="CHEBI:57692"/>
    </cofactor>
</comment>
<dbReference type="FunFam" id="2.40.110.10:FF:000002">
    <property type="entry name" value="Acyl-CoA dehydrogenase fadE12"/>
    <property type="match status" value="1"/>
</dbReference>
<dbReference type="SUPFAM" id="SSF56645">
    <property type="entry name" value="Acyl-CoA dehydrogenase NM domain-like"/>
    <property type="match status" value="1"/>
</dbReference>
<feature type="compositionally biased region" description="Basic and acidic residues" evidence="8">
    <location>
        <begin position="367"/>
        <end position="376"/>
    </location>
</feature>
<dbReference type="Gene3D" id="1.20.140.10">
    <property type="entry name" value="Butyryl-CoA Dehydrogenase, subunit A, domain 3"/>
    <property type="match status" value="1"/>
</dbReference>
<evidence type="ECO:0000256" key="7">
    <source>
        <dbReference type="RuleBase" id="RU362125"/>
    </source>
</evidence>
<dbReference type="InterPro" id="IPR036250">
    <property type="entry name" value="AcylCo_DH-like_C"/>
</dbReference>
<dbReference type="GO" id="GO:0070991">
    <property type="term" value="F:medium-chain fatty acyl-CoA dehydrogenase activity"/>
    <property type="evidence" value="ECO:0007669"/>
    <property type="project" value="UniProtKB-EC"/>
</dbReference>
<organism evidence="12 13">
    <name type="scientific">Nocardia seriolae</name>
    <dbReference type="NCBI Taxonomy" id="37332"/>
    <lineage>
        <taxon>Bacteria</taxon>
        <taxon>Bacillati</taxon>
        <taxon>Actinomycetota</taxon>
        <taxon>Actinomycetes</taxon>
        <taxon>Mycobacteriales</taxon>
        <taxon>Nocardiaceae</taxon>
        <taxon>Nocardia</taxon>
    </lineage>
</organism>
<dbReference type="PROSITE" id="PS00072">
    <property type="entry name" value="ACYL_COA_DH_1"/>
    <property type="match status" value="1"/>
</dbReference>
<dbReference type="InterPro" id="IPR037069">
    <property type="entry name" value="AcylCoA_DH/ox_N_sf"/>
</dbReference>
<evidence type="ECO:0000259" key="11">
    <source>
        <dbReference type="Pfam" id="PF02771"/>
    </source>
</evidence>
<dbReference type="KEGG" id="nsr:NS506_04036"/>
<feature type="domain" description="Acyl-CoA dehydrogenase/oxidase C-terminal" evidence="9">
    <location>
        <begin position="238"/>
        <end position="355"/>
    </location>
</feature>
<dbReference type="EMBL" id="CP017839">
    <property type="protein sequence ID" value="APA98084.1"/>
    <property type="molecule type" value="Genomic_DNA"/>
</dbReference>
<dbReference type="Pfam" id="PF00441">
    <property type="entry name" value="Acyl-CoA_dh_1"/>
    <property type="match status" value="1"/>
</dbReference>
<dbReference type="Gene3D" id="2.40.110.10">
    <property type="entry name" value="Butyryl-CoA Dehydrogenase, subunit A, domain 2"/>
    <property type="match status" value="1"/>
</dbReference>
<dbReference type="Proteomes" id="UP000180166">
    <property type="component" value="Chromosome"/>
</dbReference>
<dbReference type="Pfam" id="PF02770">
    <property type="entry name" value="Acyl-CoA_dh_M"/>
    <property type="match status" value="1"/>
</dbReference>
<reference evidence="12 13" key="1">
    <citation type="submission" date="2016-10" db="EMBL/GenBank/DDBJ databases">
        <title>Genome sequence of Nocardia seriolae strain EM150506, isolated from Anguila japonica.</title>
        <authorList>
            <person name="Han H.-J."/>
        </authorList>
    </citation>
    <scope>NUCLEOTIDE SEQUENCE [LARGE SCALE GENOMIC DNA]</scope>
    <source>
        <strain evidence="12 13">EM150506</strain>
    </source>
</reference>
<dbReference type="EC" id="1.3.8.7" evidence="12"/>
<evidence type="ECO:0000259" key="10">
    <source>
        <dbReference type="Pfam" id="PF02770"/>
    </source>
</evidence>
<dbReference type="SUPFAM" id="SSF47203">
    <property type="entry name" value="Acyl-CoA dehydrogenase C-terminal domain-like"/>
    <property type="match status" value="1"/>
</dbReference>
<dbReference type="InterPro" id="IPR046373">
    <property type="entry name" value="Acyl-CoA_Oxase/DH_mid-dom_sf"/>
</dbReference>
<dbReference type="AlphaFoldDB" id="A0ABC8AV99"/>
<evidence type="ECO:0000256" key="3">
    <source>
        <dbReference type="ARBA" id="ARBA00022630"/>
    </source>
</evidence>
<feature type="compositionally biased region" description="Basic residues" evidence="8">
    <location>
        <begin position="353"/>
        <end position="366"/>
    </location>
</feature>
<dbReference type="Pfam" id="PF02771">
    <property type="entry name" value="Acyl-CoA_dh_N"/>
    <property type="match status" value="1"/>
</dbReference>
<comment type="catalytic activity">
    <reaction evidence="6">
        <text>a 2,3-saturated acyl-CoA + A = a 2,3-dehydroacyl-CoA + AH2</text>
        <dbReference type="Rhea" id="RHEA:48608"/>
        <dbReference type="ChEBI" id="CHEBI:13193"/>
        <dbReference type="ChEBI" id="CHEBI:17499"/>
        <dbReference type="ChEBI" id="CHEBI:60015"/>
        <dbReference type="ChEBI" id="CHEBI:65111"/>
    </reaction>
</comment>
<feature type="domain" description="Acyl-CoA oxidase/dehydrogenase middle" evidence="10">
    <location>
        <begin position="125"/>
        <end position="219"/>
    </location>
</feature>
<evidence type="ECO:0000256" key="1">
    <source>
        <dbReference type="ARBA" id="ARBA00001974"/>
    </source>
</evidence>
<feature type="region of interest" description="Disordered" evidence="8">
    <location>
        <begin position="350"/>
        <end position="440"/>
    </location>
</feature>